<evidence type="ECO:0000259" key="2">
    <source>
        <dbReference type="PROSITE" id="PS50222"/>
    </source>
</evidence>
<organism evidence="3 4">
    <name type="scientific">Lottia gigantea</name>
    <name type="common">Giant owl limpet</name>
    <dbReference type="NCBI Taxonomy" id="225164"/>
    <lineage>
        <taxon>Eukaryota</taxon>
        <taxon>Metazoa</taxon>
        <taxon>Spiralia</taxon>
        <taxon>Lophotrochozoa</taxon>
        <taxon>Mollusca</taxon>
        <taxon>Gastropoda</taxon>
        <taxon>Patellogastropoda</taxon>
        <taxon>Lottioidea</taxon>
        <taxon>Lottiidae</taxon>
        <taxon>Lottia</taxon>
    </lineage>
</organism>
<name>V4AGA4_LOTGI</name>
<sequence length="206" mass="23519">MATSLIKNYFNNENIYFVFVETKDLVSFRSVIETTILHVRLTMRTEALIVFVMVGYVPVECGWFTNFLDKVCPIACPRVCTFFDGPITSVICKVVCTFGCGSRVKRHIAQATKGHIIPLANRFDAYDINDDGYVTKKELCIAISDNESNPHINRAFKLADRNNDGKLTSTELFQGPFVFEMDYDYDNIEYCERLLTTRPVYNVTVS</sequence>
<dbReference type="OrthoDB" id="6067987at2759"/>
<dbReference type="PROSITE" id="PS50222">
    <property type="entry name" value="EF_HAND_2"/>
    <property type="match status" value="1"/>
</dbReference>
<evidence type="ECO:0000256" key="1">
    <source>
        <dbReference type="ARBA" id="ARBA00022837"/>
    </source>
</evidence>
<evidence type="ECO:0000313" key="3">
    <source>
        <dbReference type="EMBL" id="ESP03074.1"/>
    </source>
</evidence>
<dbReference type="Pfam" id="PF13499">
    <property type="entry name" value="EF-hand_7"/>
    <property type="match status" value="1"/>
</dbReference>
<keyword evidence="4" id="KW-1185">Reference proteome</keyword>
<dbReference type="SUPFAM" id="SSF47473">
    <property type="entry name" value="EF-hand"/>
    <property type="match status" value="1"/>
</dbReference>
<dbReference type="Proteomes" id="UP000030746">
    <property type="component" value="Unassembled WGS sequence"/>
</dbReference>
<reference evidence="3 4" key="1">
    <citation type="journal article" date="2013" name="Nature">
        <title>Insights into bilaterian evolution from three spiralian genomes.</title>
        <authorList>
            <person name="Simakov O."/>
            <person name="Marletaz F."/>
            <person name="Cho S.J."/>
            <person name="Edsinger-Gonzales E."/>
            <person name="Havlak P."/>
            <person name="Hellsten U."/>
            <person name="Kuo D.H."/>
            <person name="Larsson T."/>
            <person name="Lv J."/>
            <person name="Arendt D."/>
            <person name="Savage R."/>
            <person name="Osoegawa K."/>
            <person name="de Jong P."/>
            <person name="Grimwood J."/>
            <person name="Chapman J.A."/>
            <person name="Shapiro H."/>
            <person name="Aerts A."/>
            <person name="Otillar R.P."/>
            <person name="Terry A.Y."/>
            <person name="Boore J.L."/>
            <person name="Grigoriev I.V."/>
            <person name="Lindberg D.R."/>
            <person name="Seaver E.C."/>
            <person name="Weisblat D.A."/>
            <person name="Putnam N.H."/>
            <person name="Rokhsar D.S."/>
        </authorList>
    </citation>
    <scope>NUCLEOTIDE SEQUENCE [LARGE SCALE GENOMIC DNA]</scope>
</reference>
<feature type="domain" description="EF-hand" evidence="2">
    <location>
        <begin position="147"/>
        <end position="182"/>
    </location>
</feature>
<dbReference type="CTD" id="20237181"/>
<dbReference type="PROSITE" id="PS00018">
    <property type="entry name" value="EF_HAND_1"/>
    <property type="match status" value="1"/>
</dbReference>
<accession>V4AGA4</accession>
<dbReference type="CDD" id="cd00051">
    <property type="entry name" value="EFh"/>
    <property type="match status" value="1"/>
</dbReference>
<dbReference type="GeneID" id="20237181"/>
<dbReference type="HOGENOM" id="CLU_1333259_0_0_1"/>
<dbReference type="RefSeq" id="XP_009046544.1">
    <property type="nucleotide sequence ID" value="XM_009048296.1"/>
</dbReference>
<dbReference type="InterPro" id="IPR002048">
    <property type="entry name" value="EF_hand_dom"/>
</dbReference>
<protein>
    <recommendedName>
        <fullName evidence="2">EF-hand domain-containing protein</fullName>
    </recommendedName>
</protein>
<dbReference type="AlphaFoldDB" id="V4AGA4"/>
<gene>
    <name evidence="3" type="ORF">LOTGIDRAFT_157035</name>
</gene>
<dbReference type="KEGG" id="lgi:LOTGIDRAFT_157035"/>
<dbReference type="Gene3D" id="1.10.238.10">
    <property type="entry name" value="EF-hand"/>
    <property type="match status" value="1"/>
</dbReference>
<dbReference type="GO" id="GO:0005509">
    <property type="term" value="F:calcium ion binding"/>
    <property type="evidence" value="ECO:0007669"/>
    <property type="project" value="InterPro"/>
</dbReference>
<dbReference type="EMBL" id="KB200129">
    <property type="protein sequence ID" value="ESP03074.1"/>
    <property type="molecule type" value="Genomic_DNA"/>
</dbReference>
<dbReference type="InterPro" id="IPR018247">
    <property type="entry name" value="EF_Hand_1_Ca_BS"/>
</dbReference>
<proteinExistence type="predicted"/>
<keyword evidence="1" id="KW-0106">Calcium</keyword>
<dbReference type="InterPro" id="IPR011992">
    <property type="entry name" value="EF-hand-dom_pair"/>
</dbReference>
<evidence type="ECO:0000313" key="4">
    <source>
        <dbReference type="Proteomes" id="UP000030746"/>
    </source>
</evidence>